<comment type="caution">
    <text evidence="2">The sequence shown here is derived from an EMBL/GenBank/DDBJ whole genome shotgun (WGS) entry which is preliminary data.</text>
</comment>
<proteinExistence type="predicted"/>
<feature type="compositionally biased region" description="Low complexity" evidence="1">
    <location>
        <begin position="273"/>
        <end position="285"/>
    </location>
</feature>
<reference evidence="2" key="1">
    <citation type="submission" date="2023-10" db="EMBL/GenBank/DDBJ databases">
        <title>Genome assembly of Pristionchus species.</title>
        <authorList>
            <person name="Yoshida K."/>
            <person name="Sommer R.J."/>
        </authorList>
    </citation>
    <scope>NUCLEOTIDE SEQUENCE</scope>
    <source>
        <strain evidence="2">RS0144</strain>
    </source>
</reference>
<organism evidence="2 3">
    <name type="scientific">Pristionchus entomophagus</name>
    <dbReference type="NCBI Taxonomy" id="358040"/>
    <lineage>
        <taxon>Eukaryota</taxon>
        <taxon>Metazoa</taxon>
        <taxon>Ecdysozoa</taxon>
        <taxon>Nematoda</taxon>
        <taxon>Chromadorea</taxon>
        <taxon>Rhabditida</taxon>
        <taxon>Rhabditina</taxon>
        <taxon>Diplogasteromorpha</taxon>
        <taxon>Diplogasteroidea</taxon>
        <taxon>Neodiplogasteridae</taxon>
        <taxon>Pristionchus</taxon>
    </lineage>
</organism>
<feature type="region of interest" description="Disordered" evidence="1">
    <location>
        <begin position="272"/>
        <end position="292"/>
    </location>
</feature>
<keyword evidence="3" id="KW-1185">Reference proteome</keyword>
<accession>A0AAV5S7D1</accession>
<name>A0AAV5S7D1_9BILA</name>
<dbReference type="InterPro" id="IPR043504">
    <property type="entry name" value="Peptidase_S1_PA_chymotrypsin"/>
</dbReference>
<feature type="non-terminal residue" evidence="2">
    <location>
        <position position="323"/>
    </location>
</feature>
<gene>
    <name evidence="2" type="ORF">PENTCL1PPCAC_525</name>
</gene>
<dbReference type="SUPFAM" id="SSF50494">
    <property type="entry name" value="Trypsin-like serine proteases"/>
    <property type="match status" value="1"/>
</dbReference>
<feature type="non-terminal residue" evidence="2">
    <location>
        <position position="1"/>
    </location>
</feature>
<protein>
    <recommendedName>
        <fullName evidence="4">Trypsin</fullName>
    </recommendedName>
</protein>
<dbReference type="EMBL" id="BTSX01000001">
    <property type="protein sequence ID" value="GMS78350.1"/>
    <property type="molecule type" value="Genomic_DNA"/>
</dbReference>
<evidence type="ECO:0000313" key="2">
    <source>
        <dbReference type="EMBL" id="GMS78350.1"/>
    </source>
</evidence>
<dbReference type="Gene3D" id="2.40.10.10">
    <property type="entry name" value="Trypsin-like serine proteases"/>
    <property type="match status" value="1"/>
</dbReference>
<evidence type="ECO:0008006" key="4">
    <source>
        <dbReference type="Google" id="ProtNLM"/>
    </source>
</evidence>
<evidence type="ECO:0000256" key="1">
    <source>
        <dbReference type="SAM" id="MobiDB-lite"/>
    </source>
</evidence>
<evidence type="ECO:0000313" key="3">
    <source>
        <dbReference type="Proteomes" id="UP001432027"/>
    </source>
</evidence>
<dbReference type="InterPro" id="IPR009003">
    <property type="entry name" value="Peptidase_S1_PA"/>
</dbReference>
<dbReference type="AlphaFoldDB" id="A0AAV5S7D1"/>
<dbReference type="Proteomes" id="UP001432027">
    <property type="component" value="Unassembled WGS sequence"/>
</dbReference>
<sequence>VTVLKGATVPYIWSNSHYDFQHCGKPVVGRARRGYGDDYDDAINFNVDGVEEAERGEMSWAVAITSRVPSSPSSPRLCAGTLVSRRHVLSAAHYLATSIDIPVHPGYPLCNTTEYFDFIAWSEVKYGGECLSKRGSSCDDSMVAKYVKMKCITLFPFFADDCSRGSDLVIIELEHDVDVPHACLPHLHDISGEDLKNSTVSPFHTFGWAIDNTEGIEYADRLHKSSSRWWRTDARTSGTVIQGDSGAGLMTITKRAIEETRLRHRCVCHRRNAPSPSVCSPPAADAPRRRNRENRVSRTFVFSRRRSIWRSGRSASCLMKSSS</sequence>